<dbReference type="InterPro" id="IPR012337">
    <property type="entry name" value="RNaseH-like_sf"/>
</dbReference>
<evidence type="ECO:0000256" key="3">
    <source>
        <dbReference type="ARBA" id="ARBA00022759"/>
    </source>
</evidence>
<evidence type="ECO:0000256" key="6">
    <source>
        <dbReference type="ARBA" id="ARBA00022908"/>
    </source>
</evidence>
<sequence>MSENRYFLLFIDDYTRMVWVYFLRNKSNAFECFKKFKAMTELQSGHKVKSLRSDRGGEFMSNEFLTYCSEAGTQRQLTVAYSPQQNGVAERKNRTVIEMAKSMLHEKSLPYEF</sequence>
<dbReference type="GO" id="GO:0003676">
    <property type="term" value="F:nucleic acid binding"/>
    <property type="evidence" value="ECO:0007669"/>
    <property type="project" value="InterPro"/>
</dbReference>
<dbReference type="AlphaFoldDB" id="A0AAD4VT16"/>
<dbReference type="GO" id="GO:0016787">
    <property type="term" value="F:hydrolase activity"/>
    <property type="evidence" value="ECO:0007669"/>
    <property type="project" value="UniProtKB-KW"/>
</dbReference>
<gene>
    <name evidence="11" type="ORF">L3X38_029664</name>
</gene>
<evidence type="ECO:0000256" key="2">
    <source>
        <dbReference type="ARBA" id="ARBA00022723"/>
    </source>
</evidence>
<dbReference type="InterPro" id="IPR036397">
    <property type="entry name" value="RNaseH_sf"/>
</dbReference>
<dbReference type="Gene3D" id="3.30.420.10">
    <property type="entry name" value="Ribonuclease H-like superfamily/Ribonuclease H"/>
    <property type="match status" value="1"/>
</dbReference>
<evidence type="ECO:0000256" key="7">
    <source>
        <dbReference type="ARBA" id="ARBA00022918"/>
    </source>
</evidence>
<evidence type="ECO:0000313" key="11">
    <source>
        <dbReference type="EMBL" id="KAI5330266.1"/>
    </source>
</evidence>
<evidence type="ECO:0000256" key="5">
    <source>
        <dbReference type="ARBA" id="ARBA00022842"/>
    </source>
</evidence>
<evidence type="ECO:0000256" key="9">
    <source>
        <dbReference type="ARBA" id="ARBA00023172"/>
    </source>
</evidence>
<keyword evidence="8" id="KW-0548">Nucleotidyltransferase</keyword>
<organism evidence="11 12">
    <name type="scientific">Prunus dulcis</name>
    <name type="common">Almond</name>
    <name type="synonym">Amygdalus dulcis</name>
    <dbReference type="NCBI Taxonomy" id="3755"/>
    <lineage>
        <taxon>Eukaryota</taxon>
        <taxon>Viridiplantae</taxon>
        <taxon>Streptophyta</taxon>
        <taxon>Embryophyta</taxon>
        <taxon>Tracheophyta</taxon>
        <taxon>Spermatophyta</taxon>
        <taxon>Magnoliopsida</taxon>
        <taxon>eudicotyledons</taxon>
        <taxon>Gunneridae</taxon>
        <taxon>Pentapetalae</taxon>
        <taxon>rosids</taxon>
        <taxon>fabids</taxon>
        <taxon>Rosales</taxon>
        <taxon>Rosaceae</taxon>
        <taxon>Amygdaloideae</taxon>
        <taxon>Amygdaleae</taxon>
        <taxon>Prunus</taxon>
    </lineage>
</organism>
<keyword evidence="9" id="KW-0233">DNA recombination</keyword>
<dbReference type="EMBL" id="JAJFAZ020000005">
    <property type="protein sequence ID" value="KAI5330266.1"/>
    <property type="molecule type" value="Genomic_DNA"/>
</dbReference>
<evidence type="ECO:0000313" key="12">
    <source>
        <dbReference type="Proteomes" id="UP001054821"/>
    </source>
</evidence>
<dbReference type="GO" id="GO:0003887">
    <property type="term" value="F:DNA-directed DNA polymerase activity"/>
    <property type="evidence" value="ECO:0007669"/>
    <property type="project" value="UniProtKB-KW"/>
</dbReference>
<keyword evidence="12" id="KW-1185">Reference proteome</keyword>
<evidence type="ECO:0000256" key="8">
    <source>
        <dbReference type="ARBA" id="ARBA00022932"/>
    </source>
</evidence>
<accession>A0AAD4VT16</accession>
<dbReference type="GO" id="GO:0015074">
    <property type="term" value="P:DNA integration"/>
    <property type="evidence" value="ECO:0007669"/>
    <property type="project" value="UniProtKB-KW"/>
</dbReference>
<dbReference type="PANTHER" id="PTHR42648">
    <property type="entry name" value="TRANSPOSASE, PUTATIVE-RELATED"/>
    <property type="match status" value="1"/>
</dbReference>
<keyword evidence="7" id="KW-0695">RNA-directed DNA polymerase</keyword>
<name>A0AAD4VT16_PRUDU</name>
<dbReference type="PANTHER" id="PTHR42648:SF11">
    <property type="entry name" value="TRANSPOSON TY4-P GAG-POL POLYPROTEIN"/>
    <property type="match status" value="1"/>
</dbReference>
<feature type="domain" description="Integrase catalytic" evidence="10">
    <location>
        <begin position="1"/>
        <end position="113"/>
    </location>
</feature>
<dbReference type="GO" id="GO:0004519">
    <property type="term" value="F:endonuclease activity"/>
    <property type="evidence" value="ECO:0007669"/>
    <property type="project" value="UniProtKB-KW"/>
</dbReference>
<dbReference type="PROSITE" id="PS50994">
    <property type="entry name" value="INTEGRASE"/>
    <property type="match status" value="1"/>
</dbReference>
<keyword evidence="8" id="KW-0239">DNA-directed DNA polymerase</keyword>
<keyword evidence="1" id="KW-0540">Nuclease</keyword>
<comment type="caution">
    <text evidence="11">The sequence shown here is derived from an EMBL/GenBank/DDBJ whole genome shotgun (WGS) entry which is preliminary data.</text>
</comment>
<evidence type="ECO:0000256" key="4">
    <source>
        <dbReference type="ARBA" id="ARBA00022801"/>
    </source>
</evidence>
<keyword evidence="6" id="KW-0229">DNA integration</keyword>
<dbReference type="Proteomes" id="UP001054821">
    <property type="component" value="Chromosome 5"/>
</dbReference>
<reference evidence="11 12" key="1">
    <citation type="journal article" date="2022" name="G3 (Bethesda)">
        <title>Whole-genome sequence and methylome profiling of the almond [Prunus dulcis (Mill.) D.A. Webb] cultivar 'Nonpareil'.</title>
        <authorList>
            <person name="D'Amico-Willman K.M."/>
            <person name="Ouma W.Z."/>
            <person name="Meulia T."/>
            <person name="Sideli G.M."/>
            <person name="Gradziel T.M."/>
            <person name="Fresnedo-Ramirez J."/>
        </authorList>
    </citation>
    <scope>NUCLEOTIDE SEQUENCE [LARGE SCALE GENOMIC DNA]</scope>
    <source>
        <strain evidence="11">Clone GOH B32 T37-40</strain>
    </source>
</reference>
<dbReference type="InterPro" id="IPR001584">
    <property type="entry name" value="Integrase_cat-core"/>
</dbReference>
<evidence type="ECO:0000259" key="10">
    <source>
        <dbReference type="PROSITE" id="PS50994"/>
    </source>
</evidence>
<keyword evidence="2" id="KW-0479">Metal-binding</keyword>
<dbReference type="GO" id="GO:0046872">
    <property type="term" value="F:metal ion binding"/>
    <property type="evidence" value="ECO:0007669"/>
    <property type="project" value="UniProtKB-KW"/>
</dbReference>
<protein>
    <recommendedName>
        <fullName evidence="10">Integrase catalytic domain-containing protein</fullName>
    </recommendedName>
</protein>
<dbReference type="GO" id="GO:0003964">
    <property type="term" value="F:RNA-directed DNA polymerase activity"/>
    <property type="evidence" value="ECO:0007669"/>
    <property type="project" value="UniProtKB-KW"/>
</dbReference>
<keyword evidence="5" id="KW-0460">Magnesium</keyword>
<keyword evidence="8" id="KW-0808">Transferase</keyword>
<evidence type="ECO:0000256" key="1">
    <source>
        <dbReference type="ARBA" id="ARBA00022722"/>
    </source>
</evidence>
<dbReference type="SUPFAM" id="SSF53098">
    <property type="entry name" value="Ribonuclease H-like"/>
    <property type="match status" value="1"/>
</dbReference>
<dbReference type="GO" id="GO:0006310">
    <property type="term" value="P:DNA recombination"/>
    <property type="evidence" value="ECO:0007669"/>
    <property type="project" value="UniProtKB-KW"/>
</dbReference>
<keyword evidence="3" id="KW-0255">Endonuclease</keyword>
<proteinExistence type="predicted"/>
<keyword evidence="4" id="KW-0378">Hydrolase</keyword>
<dbReference type="InterPro" id="IPR039537">
    <property type="entry name" value="Retrotran_Ty1/copia-like"/>
</dbReference>
<dbReference type="Pfam" id="PF00665">
    <property type="entry name" value="rve"/>
    <property type="match status" value="1"/>
</dbReference>